<evidence type="ECO:0000313" key="3">
    <source>
        <dbReference type="Proteomes" id="UP000054558"/>
    </source>
</evidence>
<evidence type="ECO:0000313" key="2">
    <source>
        <dbReference type="EMBL" id="GAQ78549.1"/>
    </source>
</evidence>
<proteinExistence type="predicted"/>
<dbReference type="EMBL" id="DF236963">
    <property type="protein sequence ID" value="GAQ78549.1"/>
    <property type="molecule type" value="Genomic_DNA"/>
</dbReference>
<keyword evidence="1" id="KW-0472">Membrane</keyword>
<keyword evidence="3" id="KW-1185">Reference proteome</keyword>
<keyword evidence="1" id="KW-0812">Transmembrane</keyword>
<reference evidence="2 3" key="1">
    <citation type="journal article" date="2014" name="Nat. Commun.">
        <title>Klebsormidium flaccidum genome reveals primary factors for plant terrestrial adaptation.</title>
        <authorList>
            <person name="Hori K."/>
            <person name="Maruyama F."/>
            <person name="Fujisawa T."/>
            <person name="Togashi T."/>
            <person name="Yamamoto N."/>
            <person name="Seo M."/>
            <person name="Sato S."/>
            <person name="Yamada T."/>
            <person name="Mori H."/>
            <person name="Tajima N."/>
            <person name="Moriyama T."/>
            <person name="Ikeuchi M."/>
            <person name="Watanabe M."/>
            <person name="Wada H."/>
            <person name="Kobayashi K."/>
            <person name="Saito M."/>
            <person name="Masuda T."/>
            <person name="Sasaki-Sekimoto Y."/>
            <person name="Mashiguchi K."/>
            <person name="Awai K."/>
            <person name="Shimojima M."/>
            <person name="Masuda S."/>
            <person name="Iwai M."/>
            <person name="Nobusawa T."/>
            <person name="Narise T."/>
            <person name="Kondo S."/>
            <person name="Saito H."/>
            <person name="Sato R."/>
            <person name="Murakawa M."/>
            <person name="Ihara Y."/>
            <person name="Oshima-Yamada Y."/>
            <person name="Ohtaka K."/>
            <person name="Satoh M."/>
            <person name="Sonobe K."/>
            <person name="Ishii M."/>
            <person name="Ohtani R."/>
            <person name="Kanamori-Sato M."/>
            <person name="Honoki R."/>
            <person name="Miyazaki D."/>
            <person name="Mochizuki H."/>
            <person name="Umetsu J."/>
            <person name="Higashi K."/>
            <person name="Shibata D."/>
            <person name="Kamiya Y."/>
            <person name="Sato N."/>
            <person name="Nakamura Y."/>
            <person name="Tabata S."/>
            <person name="Ida S."/>
            <person name="Kurokawa K."/>
            <person name="Ohta H."/>
        </authorList>
    </citation>
    <scope>NUCLEOTIDE SEQUENCE [LARGE SCALE GENOMIC DNA]</scope>
    <source>
        <strain evidence="2 3">NIES-2285</strain>
    </source>
</reference>
<dbReference type="PANTHER" id="PTHR15852">
    <property type="entry name" value="PLASTID TRANSCRIPTIONALLY ACTIVE PROTEIN"/>
    <property type="match status" value="1"/>
</dbReference>
<dbReference type="OMA" id="RSARFVM"/>
<evidence type="ECO:0000256" key="1">
    <source>
        <dbReference type="SAM" id="Phobius"/>
    </source>
</evidence>
<dbReference type="InterPro" id="IPR036410">
    <property type="entry name" value="HSP_DnaJ_Cys-rich_dom_sf"/>
</dbReference>
<feature type="transmembrane region" description="Helical" evidence="1">
    <location>
        <begin position="20"/>
        <end position="39"/>
    </location>
</feature>
<sequence length="123" mass="12866">MPVHLPPPALHSQLAAGGGGQPAWAGTLAILGVVALPFLQSAAKPALRRVFKPTKCKLCYGTGTTLCTTCKGRGKEGGLISGESLRQCTACFGKGKQLCSKCRGAGIDNRWLYAGRRVSEPKL</sequence>
<dbReference type="SUPFAM" id="SSF57938">
    <property type="entry name" value="DnaJ/Hsp40 cysteine-rich domain"/>
    <property type="match status" value="1"/>
</dbReference>
<dbReference type="AlphaFoldDB" id="A0A1Y1HMY7"/>
<name>A0A1Y1HMY7_KLENI</name>
<dbReference type="PANTHER" id="PTHR15852:SF54">
    <property type="entry name" value="PROTEIN SSUH2 HOMOLOG"/>
    <property type="match status" value="1"/>
</dbReference>
<protein>
    <submittedName>
        <fullName evidence="2">Uncharacterized protein</fullName>
    </submittedName>
</protein>
<gene>
    <name evidence="2" type="ORF">KFL_000140700</name>
</gene>
<keyword evidence="1" id="KW-1133">Transmembrane helix</keyword>
<organism evidence="2 3">
    <name type="scientific">Klebsormidium nitens</name>
    <name type="common">Green alga</name>
    <name type="synonym">Ulothrix nitens</name>
    <dbReference type="NCBI Taxonomy" id="105231"/>
    <lineage>
        <taxon>Eukaryota</taxon>
        <taxon>Viridiplantae</taxon>
        <taxon>Streptophyta</taxon>
        <taxon>Klebsormidiophyceae</taxon>
        <taxon>Klebsormidiales</taxon>
        <taxon>Klebsormidiaceae</taxon>
        <taxon>Klebsormidium</taxon>
    </lineage>
</organism>
<accession>A0A1Y1HMY7</accession>
<dbReference type="Proteomes" id="UP000054558">
    <property type="component" value="Unassembled WGS sequence"/>
</dbReference>